<protein>
    <submittedName>
        <fullName evidence="3">Uncharacterized protein</fullName>
    </submittedName>
</protein>
<evidence type="ECO:0000256" key="2">
    <source>
        <dbReference type="SAM" id="Phobius"/>
    </source>
</evidence>
<keyword evidence="2" id="KW-1133">Transmembrane helix</keyword>
<sequence>MIFQRLEKILSTHRQVESEFLTPPAAELIPQAPMKRKFFSVIFVTCATSLWLAPTPEAFAHSIEPQANVDASQALLSEKGNSKSESSALTDDQGLRLESQSTAETTASVVATASETRESSQPSSSTQTVQVNKIVGGIFGIFLLIGYILGGLQYRKYRSRRATVLLRQIETLERIWKMEHYR</sequence>
<keyword evidence="2" id="KW-0812">Transmembrane</keyword>
<evidence type="ECO:0000313" key="3">
    <source>
        <dbReference type="EMBL" id="AFZ20664.1"/>
    </source>
</evidence>
<keyword evidence="4" id="KW-1185">Reference proteome</keyword>
<keyword evidence="2" id="KW-0472">Membrane</keyword>
<dbReference type="Proteomes" id="UP000010471">
    <property type="component" value="Chromosome"/>
</dbReference>
<dbReference type="KEGG" id="mic:Mic7113_5003"/>
<name>K9WLL5_9CYAN</name>
<proteinExistence type="predicted"/>
<evidence type="ECO:0000313" key="4">
    <source>
        <dbReference type="Proteomes" id="UP000010471"/>
    </source>
</evidence>
<feature type="compositionally biased region" description="Low complexity" evidence="1">
    <location>
        <begin position="98"/>
        <end position="126"/>
    </location>
</feature>
<reference evidence="3 4" key="1">
    <citation type="submission" date="2012-06" db="EMBL/GenBank/DDBJ databases">
        <title>Finished chromosome of genome of Microcoleus sp. PCC 7113.</title>
        <authorList>
            <consortium name="US DOE Joint Genome Institute"/>
            <person name="Gugger M."/>
            <person name="Coursin T."/>
            <person name="Rippka R."/>
            <person name="Tandeau De Marsac N."/>
            <person name="Huntemann M."/>
            <person name="Wei C.-L."/>
            <person name="Han J."/>
            <person name="Detter J.C."/>
            <person name="Han C."/>
            <person name="Tapia R."/>
            <person name="Chen A."/>
            <person name="Kyrpides N."/>
            <person name="Mavromatis K."/>
            <person name="Markowitz V."/>
            <person name="Szeto E."/>
            <person name="Ivanova N."/>
            <person name="Pagani I."/>
            <person name="Pati A."/>
            <person name="Goodwin L."/>
            <person name="Nordberg H.P."/>
            <person name="Cantor M.N."/>
            <person name="Hua S.X."/>
            <person name="Woyke T."/>
            <person name="Kerfeld C.A."/>
        </authorList>
    </citation>
    <scope>NUCLEOTIDE SEQUENCE [LARGE SCALE GENOMIC DNA]</scope>
    <source>
        <strain evidence="3 4">PCC 7113</strain>
    </source>
</reference>
<dbReference type="AlphaFoldDB" id="K9WLL5"/>
<organism evidence="3 4">
    <name type="scientific">Allocoleopsis franciscana PCC 7113</name>
    <dbReference type="NCBI Taxonomy" id="1173027"/>
    <lineage>
        <taxon>Bacteria</taxon>
        <taxon>Bacillati</taxon>
        <taxon>Cyanobacteriota</taxon>
        <taxon>Cyanophyceae</taxon>
        <taxon>Coleofasciculales</taxon>
        <taxon>Coleofasciculaceae</taxon>
        <taxon>Allocoleopsis</taxon>
        <taxon>Allocoleopsis franciscana</taxon>
    </lineage>
</organism>
<dbReference type="EMBL" id="CP003630">
    <property type="protein sequence ID" value="AFZ20664.1"/>
    <property type="molecule type" value="Genomic_DNA"/>
</dbReference>
<feature type="transmembrane region" description="Helical" evidence="2">
    <location>
        <begin position="38"/>
        <end position="54"/>
    </location>
</feature>
<accession>K9WLL5</accession>
<feature type="region of interest" description="Disordered" evidence="1">
    <location>
        <begin position="80"/>
        <end position="126"/>
    </location>
</feature>
<evidence type="ECO:0000256" key="1">
    <source>
        <dbReference type="SAM" id="MobiDB-lite"/>
    </source>
</evidence>
<dbReference type="HOGENOM" id="CLU_1480443_0_0_3"/>
<feature type="transmembrane region" description="Helical" evidence="2">
    <location>
        <begin position="134"/>
        <end position="152"/>
    </location>
</feature>
<gene>
    <name evidence="3" type="ORF">Mic7113_5003</name>
</gene>